<evidence type="ECO:0000313" key="8">
    <source>
        <dbReference type="Proteomes" id="UP000777661"/>
    </source>
</evidence>
<proteinExistence type="predicted"/>
<protein>
    <submittedName>
        <fullName evidence="7">O-antigen ligase family protein</fullName>
    </submittedName>
</protein>
<name>A0ABS7RB50_9HYPH</name>
<dbReference type="Proteomes" id="UP000777661">
    <property type="component" value="Unassembled WGS sequence"/>
</dbReference>
<keyword evidence="7" id="KW-0436">Ligase</keyword>
<feature type="transmembrane region" description="Helical" evidence="5">
    <location>
        <begin position="141"/>
        <end position="156"/>
    </location>
</feature>
<feature type="domain" description="O-antigen ligase-related" evidence="6">
    <location>
        <begin position="124"/>
        <end position="277"/>
    </location>
</feature>
<dbReference type="InterPro" id="IPR051533">
    <property type="entry name" value="WaaL-like"/>
</dbReference>
<evidence type="ECO:0000256" key="5">
    <source>
        <dbReference type="SAM" id="Phobius"/>
    </source>
</evidence>
<feature type="transmembrane region" description="Helical" evidence="5">
    <location>
        <begin position="299"/>
        <end position="317"/>
    </location>
</feature>
<comment type="subcellular location">
    <subcellularLocation>
        <location evidence="1">Membrane</location>
        <topology evidence="1">Multi-pass membrane protein</topology>
    </subcellularLocation>
</comment>
<keyword evidence="3 5" id="KW-1133">Transmembrane helix</keyword>
<keyword evidence="8" id="KW-1185">Reference proteome</keyword>
<comment type="caution">
    <text evidence="7">The sequence shown here is derived from an EMBL/GenBank/DDBJ whole genome shotgun (WGS) entry which is preliminary data.</text>
</comment>
<keyword evidence="2 5" id="KW-0812">Transmembrane</keyword>
<dbReference type="PANTHER" id="PTHR37422">
    <property type="entry name" value="TEICHURONIC ACID BIOSYNTHESIS PROTEIN TUAE"/>
    <property type="match status" value="1"/>
</dbReference>
<feature type="transmembrane region" description="Helical" evidence="5">
    <location>
        <begin position="323"/>
        <end position="344"/>
    </location>
</feature>
<feature type="transmembrane region" description="Helical" evidence="5">
    <location>
        <begin position="119"/>
        <end position="135"/>
    </location>
</feature>
<dbReference type="PANTHER" id="PTHR37422:SF13">
    <property type="entry name" value="LIPOPOLYSACCHARIDE BIOSYNTHESIS PROTEIN PA4999-RELATED"/>
    <property type="match status" value="1"/>
</dbReference>
<feature type="transmembrane region" description="Helical" evidence="5">
    <location>
        <begin position="60"/>
        <end position="81"/>
    </location>
</feature>
<organism evidence="7 8">
    <name type="scientific">Nitratireductor rhodophyticola</name>
    <dbReference type="NCBI Taxonomy" id="2854036"/>
    <lineage>
        <taxon>Bacteria</taxon>
        <taxon>Pseudomonadati</taxon>
        <taxon>Pseudomonadota</taxon>
        <taxon>Alphaproteobacteria</taxon>
        <taxon>Hyphomicrobiales</taxon>
        <taxon>Phyllobacteriaceae</taxon>
        <taxon>Nitratireductor</taxon>
    </lineage>
</organism>
<evidence type="ECO:0000256" key="4">
    <source>
        <dbReference type="ARBA" id="ARBA00023136"/>
    </source>
</evidence>
<evidence type="ECO:0000256" key="1">
    <source>
        <dbReference type="ARBA" id="ARBA00004141"/>
    </source>
</evidence>
<feature type="transmembrane region" description="Helical" evidence="5">
    <location>
        <begin position="93"/>
        <end position="114"/>
    </location>
</feature>
<evidence type="ECO:0000256" key="2">
    <source>
        <dbReference type="ARBA" id="ARBA00022692"/>
    </source>
</evidence>
<evidence type="ECO:0000259" key="6">
    <source>
        <dbReference type="Pfam" id="PF04932"/>
    </source>
</evidence>
<gene>
    <name evidence="7" type="ORF">KVG22_16160</name>
</gene>
<dbReference type="Pfam" id="PF04932">
    <property type="entry name" value="Wzy_C"/>
    <property type="match status" value="1"/>
</dbReference>
<dbReference type="InterPro" id="IPR007016">
    <property type="entry name" value="O-antigen_ligase-rel_domated"/>
</dbReference>
<evidence type="ECO:0000313" key="7">
    <source>
        <dbReference type="EMBL" id="MBY8918138.1"/>
    </source>
</evidence>
<feature type="transmembrane region" description="Helical" evidence="5">
    <location>
        <begin position="262"/>
        <end position="287"/>
    </location>
</feature>
<feature type="transmembrane region" description="Helical" evidence="5">
    <location>
        <begin position="28"/>
        <end position="48"/>
    </location>
</feature>
<dbReference type="EMBL" id="JAHSQO010000005">
    <property type="protein sequence ID" value="MBY8918138.1"/>
    <property type="molecule type" value="Genomic_DNA"/>
</dbReference>
<sequence length="360" mass="38601">MRWVALLMLVYVLANVVSFLVNEPSLEMVYKLLPLSTFLLFPFSYSVWTIADREEVAHAALTGAAIASFGGLAFALVQYRFLGMRAEGGAGNALVFADVICLAGLMCLAGALILETRRSLILLAAFAAAFGAVMLSGSRSVWGVMIVLTLGQLFIFRRRVLPLLRGRVLALLGIAIVIAVLTSGLIVNRFEALWHNMDRLTEGGDYNSSVGLRVAVWSTGGRLFAEDPIFGHGMQNVSSLIRERMEQNFGLEVGFTHFHNGFLTILVEGGIVAGLAIIAMFALITVIAVRSLAKAGDRLERLGGAVLLILAAVYAGGGSVNLIFGHDILDTVFMIFLIIGLFLARGTSRLADAGAPLPSR</sequence>
<dbReference type="GO" id="GO:0016874">
    <property type="term" value="F:ligase activity"/>
    <property type="evidence" value="ECO:0007669"/>
    <property type="project" value="UniProtKB-KW"/>
</dbReference>
<keyword evidence="4 5" id="KW-0472">Membrane</keyword>
<evidence type="ECO:0000256" key="3">
    <source>
        <dbReference type="ARBA" id="ARBA00022989"/>
    </source>
</evidence>
<reference evidence="7 8" key="1">
    <citation type="submission" date="2021-06" db="EMBL/GenBank/DDBJ databases">
        <title>Nitratireductor porphyridii sp. nov., isolated from a small marine red alga, Porphyridium purpureum in South Korea.</title>
        <authorList>
            <person name="Kim K.H."/>
            <person name="Kristyanto S."/>
            <person name="Jeon C.O."/>
        </authorList>
    </citation>
    <scope>NUCLEOTIDE SEQUENCE [LARGE SCALE GENOMIC DNA]</scope>
    <source>
        <strain evidence="7 8">R6</strain>
    </source>
</reference>
<accession>A0ABS7RB50</accession>
<feature type="transmembrane region" description="Helical" evidence="5">
    <location>
        <begin position="168"/>
        <end position="187"/>
    </location>
</feature>